<reference evidence="1 2" key="1">
    <citation type="submission" date="2020-02" db="EMBL/GenBank/DDBJ databases">
        <authorList>
            <person name="Ferguson B K."/>
        </authorList>
    </citation>
    <scope>NUCLEOTIDE SEQUENCE [LARGE SCALE GENOMIC DNA]</scope>
</reference>
<accession>A0A6H5IIU5</accession>
<proteinExistence type="predicted"/>
<evidence type="ECO:0000313" key="2">
    <source>
        <dbReference type="Proteomes" id="UP000479190"/>
    </source>
</evidence>
<sequence length="555" mass="62846">MTDVESDTHSDAATLEVIVTTRYLYNCSEEEKKAMLSRYFPENFSKSRHHLMLIIGQMRQGRLLMSNITHIMKIPRRGRVREIVVRLLILRKFTVVTDHQALVHFSKTRKPDLRFNRLKAELRGYEFDIVYRRVLVYSNVDALSRNPVIRQGDAKRRVLSSDEPRRRWRMSERRERKFGSRLVEAIVRVESVCTLRPSTIGNRPRVFLFPQRNTVSGASGGGENRVCVLAILAAHQASPYLATTPLIRPVPFTPAANRRGPWRAADYVTPATRWSTRAVLDLAYEALSEYLAVFLRYVQTLALQRSPRIPPYERVCVSFGSECSLAGAVLQRPGVSPLRTRRRPLCEASRVHDREIFSCPVSYLASRTLVGDEHSLVWRVVHRQSRPGREGVDTGGVHGEATVTTTIRTLRAMSAETVSRLFLNSLNIVLHGNSFYMVEHPTCCQSESRLLVRSLNSLMHLAAASIECACWRLSRRTKPSPYQATTPPIRPVPFTSAANRRAPLESSVLRDPGDEVVHPCGLGPRARGSVSTELLYYSAFRADPRTTMQLAYSPV</sequence>
<gene>
    <name evidence="1" type="ORF">TBRA_LOCUS8490</name>
</gene>
<evidence type="ECO:0000313" key="1">
    <source>
        <dbReference type="EMBL" id="CAB0036630.1"/>
    </source>
</evidence>
<keyword evidence="2" id="KW-1185">Reference proteome</keyword>
<dbReference type="EMBL" id="CADCXV010000824">
    <property type="protein sequence ID" value="CAB0036630.1"/>
    <property type="molecule type" value="Genomic_DNA"/>
</dbReference>
<name>A0A6H5IIU5_9HYME</name>
<dbReference type="Proteomes" id="UP000479190">
    <property type="component" value="Unassembled WGS sequence"/>
</dbReference>
<evidence type="ECO:0008006" key="3">
    <source>
        <dbReference type="Google" id="ProtNLM"/>
    </source>
</evidence>
<protein>
    <recommendedName>
        <fullName evidence="3">Reverse transcriptase RNase H-like domain-containing protein</fullName>
    </recommendedName>
</protein>
<dbReference type="OrthoDB" id="7697863at2759"/>
<dbReference type="AlphaFoldDB" id="A0A6H5IIU5"/>
<organism evidence="1 2">
    <name type="scientific">Trichogramma brassicae</name>
    <dbReference type="NCBI Taxonomy" id="86971"/>
    <lineage>
        <taxon>Eukaryota</taxon>
        <taxon>Metazoa</taxon>
        <taxon>Ecdysozoa</taxon>
        <taxon>Arthropoda</taxon>
        <taxon>Hexapoda</taxon>
        <taxon>Insecta</taxon>
        <taxon>Pterygota</taxon>
        <taxon>Neoptera</taxon>
        <taxon>Endopterygota</taxon>
        <taxon>Hymenoptera</taxon>
        <taxon>Apocrita</taxon>
        <taxon>Proctotrupomorpha</taxon>
        <taxon>Chalcidoidea</taxon>
        <taxon>Trichogrammatidae</taxon>
        <taxon>Trichogramma</taxon>
    </lineage>
</organism>